<evidence type="ECO:0000256" key="1">
    <source>
        <dbReference type="SAM" id="MobiDB-lite"/>
    </source>
</evidence>
<proteinExistence type="predicted"/>
<gene>
    <name evidence="2" type="ORF">CEXT_719971</name>
</gene>
<protein>
    <submittedName>
        <fullName evidence="2">Uncharacterized protein</fullName>
    </submittedName>
</protein>
<name>A0AAV4PTS8_CAEEX</name>
<accession>A0AAV4PTS8</accession>
<dbReference type="AlphaFoldDB" id="A0AAV4PTS8"/>
<comment type="caution">
    <text evidence="2">The sequence shown here is derived from an EMBL/GenBank/DDBJ whole genome shotgun (WGS) entry which is preliminary data.</text>
</comment>
<sequence>MRIDSLAILYSKHAQPIPVLDSSLYIYAPKSTQSILFLLNSVVLSHCRFIRMKQLSTSIQRVLDEFRFEMKENPNRIPLIAPIHFVPPPDSYSSPQWNGDETPMPAENPTSFTE</sequence>
<dbReference type="Proteomes" id="UP001054945">
    <property type="component" value="Unassembled WGS sequence"/>
</dbReference>
<keyword evidence="3" id="KW-1185">Reference proteome</keyword>
<dbReference type="EMBL" id="BPLR01005181">
    <property type="protein sequence ID" value="GIY00454.1"/>
    <property type="molecule type" value="Genomic_DNA"/>
</dbReference>
<evidence type="ECO:0000313" key="3">
    <source>
        <dbReference type="Proteomes" id="UP001054945"/>
    </source>
</evidence>
<feature type="region of interest" description="Disordered" evidence="1">
    <location>
        <begin position="91"/>
        <end position="114"/>
    </location>
</feature>
<organism evidence="2 3">
    <name type="scientific">Caerostris extrusa</name>
    <name type="common">Bark spider</name>
    <name type="synonym">Caerostris bankana</name>
    <dbReference type="NCBI Taxonomy" id="172846"/>
    <lineage>
        <taxon>Eukaryota</taxon>
        <taxon>Metazoa</taxon>
        <taxon>Ecdysozoa</taxon>
        <taxon>Arthropoda</taxon>
        <taxon>Chelicerata</taxon>
        <taxon>Arachnida</taxon>
        <taxon>Araneae</taxon>
        <taxon>Araneomorphae</taxon>
        <taxon>Entelegynae</taxon>
        <taxon>Araneoidea</taxon>
        <taxon>Araneidae</taxon>
        <taxon>Caerostris</taxon>
    </lineage>
</organism>
<evidence type="ECO:0000313" key="2">
    <source>
        <dbReference type="EMBL" id="GIY00454.1"/>
    </source>
</evidence>
<reference evidence="2 3" key="1">
    <citation type="submission" date="2021-06" db="EMBL/GenBank/DDBJ databases">
        <title>Caerostris extrusa draft genome.</title>
        <authorList>
            <person name="Kono N."/>
            <person name="Arakawa K."/>
        </authorList>
    </citation>
    <scope>NUCLEOTIDE SEQUENCE [LARGE SCALE GENOMIC DNA]</scope>
</reference>